<protein>
    <submittedName>
        <fullName evidence="2">Uncharacterized protein DUF3558</fullName>
    </submittedName>
</protein>
<evidence type="ECO:0000313" key="2">
    <source>
        <dbReference type="EMBL" id="TQJ04280.1"/>
    </source>
</evidence>
<evidence type="ECO:0000313" key="3">
    <source>
        <dbReference type="Proteomes" id="UP000320876"/>
    </source>
</evidence>
<proteinExistence type="predicted"/>
<dbReference type="EMBL" id="VFML01000001">
    <property type="protein sequence ID" value="TQJ04280.1"/>
    <property type="molecule type" value="Genomic_DNA"/>
</dbReference>
<gene>
    <name evidence="2" type="ORF">FB471_4066</name>
</gene>
<feature type="region of interest" description="Disordered" evidence="1">
    <location>
        <begin position="27"/>
        <end position="65"/>
    </location>
</feature>
<comment type="caution">
    <text evidence="2">The sequence shown here is derived from an EMBL/GenBank/DDBJ whole genome shotgun (WGS) entry which is preliminary data.</text>
</comment>
<dbReference type="InterPro" id="IPR024520">
    <property type="entry name" value="DUF3558"/>
</dbReference>
<accession>A0A542DMG3</accession>
<sequence length="205" mass="22280">MVSMRKRWFVVGATLLSASLAGCDSHETGQALPTSRLDTSSSQPSTTGRQFSEAPPVPEPLDASKYIQDPCSSLTEAQQQKFEVTSSRENNNETATNCRWNIRDGSTSAGVSYMTSVENGLSNIYALNDTGHWDKGYFEPTEVDGYPAVYVEIADNRDQGDCGMAIGIRDDLFFDANVRTRAGNDACKAAENIAFAVLQTIKDDA</sequence>
<dbReference type="Proteomes" id="UP000320876">
    <property type="component" value="Unassembled WGS sequence"/>
</dbReference>
<reference evidence="2 3" key="1">
    <citation type="submission" date="2019-06" db="EMBL/GenBank/DDBJ databases">
        <title>Sequencing the genomes of 1000 actinobacteria strains.</title>
        <authorList>
            <person name="Klenk H.-P."/>
        </authorList>
    </citation>
    <scope>NUCLEOTIDE SEQUENCE [LARGE SCALE GENOMIC DNA]</scope>
    <source>
        <strain evidence="2 3">DSM 45679</strain>
    </source>
</reference>
<dbReference type="Pfam" id="PF12079">
    <property type="entry name" value="DUF3558"/>
    <property type="match status" value="1"/>
</dbReference>
<keyword evidence="3" id="KW-1185">Reference proteome</keyword>
<dbReference type="AlphaFoldDB" id="A0A542DMG3"/>
<name>A0A542DMG3_AMYCI</name>
<organism evidence="2 3">
    <name type="scientific">Amycolatopsis cihanbeyliensis</name>
    <dbReference type="NCBI Taxonomy" id="1128664"/>
    <lineage>
        <taxon>Bacteria</taxon>
        <taxon>Bacillati</taxon>
        <taxon>Actinomycetota</taxon>
        <taxon>Actinomycetes</taxon>
        <taxon>Pseudonocardiales</taxon>
        <taxon>Pseudonocardiaceae</taxon>
        <taxon>Amycolatopsis</taxon>
    </lineage>
</organism>
<evidence type="ECO:0000256" key="1">
    <source>
        <dbReference type="SAM" id="MobiDB-lite"/>
    </source>
</evidence>
<feature type="compositionally biased region" description="Polar residues" evidence="1">
    <location>
        <begin position="31"/>
        <end position="50"/>
    </location>
</feature>
<dbReference type="PROSITE" id="PS51257">
    <property type="entry name" value="PROKAR_LIPOPROTEIN"/>
    <property type="match status" value="1"/>
</dbReference>